<dbReference type="PANTHER" id="PTHR43280:SF32">
    <property type="entry name" value="TRANSCRIPTIONAL REGULATORY PROTEIN"/>
    <property type="match status" value="1"/>
</dbReference>
<keyword evidence="6" id="KW-1185">Reference proteome</keyword>
<dbReference type="PANTHER" id="PTHR43280">
    <property type="entry name" value="ARAC-FAMILY TRANSCRIPTIONAL REGULATOR"/>
    <property type="match status" value="1"/>
</dbReference>
<sequence>MVCRRGLERFAPAANYVIMKREHLKPRVYRSIAEMQRAFGLPQPLHPLISLLDFNKVQITAEMLADTFAMDFYNITYNESAGCRMRYGQTTYDFQVGGMFFSSPGQPLTGIQVAESTLGFTLLVHPDFLRNYPLDAKIKQYGFFSYSVTESLHLSDKEKSIIEGIAMHIGDELETAIDDLSQDVLISQLELMLNYSQRFYKRQFITRKSINNALLEKLDQLLNNYFNDETALLKGLPSVQYLSDQLHVSPRYLGDMLRALTGQNTQQHIHNKLIEKAKEVLTFSDLTVGEIAYQLGFEHPQSFSKLFKSKTNFSPLEFRASFN</sequence>
<organism evidence="5 6">
    <name type="scientific">Dyadobacter endophyticus</name>
    <dbReference type="NCBI Taxonomy" id="1749036"/>
    <lineage>
        <taxon>Bacteria</taxon>
        <taxon>Pseudomonadati</taxon>
        <taxon>Bacteroidota</taxon>
        <taxon>Cytophagia</taxon>
        <taxon>Cytophagales</taxon>
        <taxon>Spirosomataceae</taxon>
        <taxon>Dyadobacter</taxon>
    </lineage>
</organism>
<evidence type="ECO:0000313" key="5">
    <source>
        <dbReference type="EMBL" id="GGH21466.1"/>
    </source>
</evidence>
<dbReference type="SUPFAM" id="SSF46689">
    <property type="entry name" value="Homeodomain-like"/>
    <property type="match status" value="1"/>
</dbReference>
<reference evidence="6" key="1">
    <citation type="journal article" date="2019" name="Int. J. Syst. Evol. Microbiol.">
        <title>The Global Catalogue of Microorganisms (GCM) 10K type strain sequencing project: providing services to taxonomists for standard genome sequencing and annotation.</title>
        <authorList>
            <consortium name="The Broad Institute Genomics Platform"/>
            <consortium name="The Broad Institute Genome Sequencing Center for Infectious Disease"/>
            <person name="Wu L."/>
            <person name="Ma J."/>
        </authorList>
    </citation>
    <scope>NUCLEOTIDE SEQUENCE [LARGE SCALE GENOMIC DNA]</scope>
    <source>
        <strain evidence="6">CGMCC 1.15288</strain>
    </source>
</reference>
<dbReference type="InterPro" id="IPR009057">
    <property type="entry name" value="Homeodomain-like_sf"/>
</dbReference>
<evidence type="ECO:0000256" key="2">
    <source>
        <dbReference type="ARBA" id="ARBA00023125"/>
    </source>
</evidence>
<gene>
    <name evidence="5" type="ORF">GCM10007423_02610</name>
</gene>
<dbReference type="SMART" id="SM00342">
    <property type="entry name" value="HTH_ARAC"/>
    <property type="match status" value="1"/>
</dbReference>
<keyword evidence="2" id="KW-0238">DNA-binding</keyword>
<protein>
    <submittedName>
        <fullName evidence="5">AraC family transcriptional regulator</fullName>
    </submittedName>
</protein>
<dbReference type="InterPro" id="IPR018060">
    <property type="entry name" value="HTH_AraC"/>
</dbReference>
<dbReference type="PROSITE" id="PS01124">
    <property type="entry name" value="HTH_ARAC_FAMILY_2"/>
    <property type="match status" value="1"/>
</dbReference>
<evidence type="ECO:0000259" key="4">
    <source>
        <dbReference type="PROSITE" id="PS01124"/>
    </source>
</evidence>
<dbReference type="EMBL" id="BMIA01000001">
    <property type="protein sequence ID" value="GGH21466.1"/>
    <property type="molecule type" value="Genomic_DNA"/>
</dbReference>
<dbReference type="Gene3D" id="1.10.10.60">
    <property type="entry name" value="Homeodomain-like"/>
    <property type="match status" value="1"/>
</dbReference>
<dbReference type="Pfam" id="PF12833">
    <property type="entry name" value="HTH_18"/>
    <property type="match status" value="1"/>
</dbReference>
<keyword evidence="1" id="KW-0805">Transcription regulation</keyword>
<accession>A0ABQ1YCV0</accession>
<keyword evidence="3" id="KW-0804">Transcription</keyword>
<feature type="domain" description="HTH araC/xylS-type" evidence="4">
    <location>
        <begin position="216"/>
        <end position="321"/>
    </location>
</feature>
<name>A0ABQ1YCV0_9BACT</name>
<comment type="caution">
    <text evidence="5">The sequence shown here is derived from an EMBL/GenBank/DDBJ whole genome shotgun (WGS) entry which is preliminary data.</text>
</comment>
<evidence type="ECO:0000313" key="6">
    <source>
        <dbReference type="Proteomes" id="UP000600214"/>
    </source>
</evidence>
<evidence type="ECO:0000256" key="1">
    <source>
        <dbReference type="ARBA" id="ARBA00023015"/>
    </source>
</evidence>
<proteinExistence type="predicted"/>
<evidence type="ECO:0000256" key="3">
    <source>
        <dbReference type="ARBA" id="ARBA00023163"/>
    </source>
</evidence>
<dbReference type="Proteomes" id="UP000600214">
    <property type="component" value="Unassembled WGS sequence"/>
</dbReference>